<dbReference type="SUPFAM" id="SSF53213">
    <property type="entry name" value="LigB-like"/>
    <property type="match status" value="1"/>
</dbReference>
<evidence type="ECO:0000256" key="1">
    <source>
        <dbReference type="ARBA" id="ARBA00001947"/>
    </source>
</evidence>
<keyword evidence="4" id="KW-0862">Zinc</keyword>
<sequence>MQAGHPTLFLSHGAPDFVLTDHIATSALKKLGKQLAQPKAIVIVSAHWISSPICITAAASHKMIYDFSGFPDALYQLSYPAKGDPELATQIGKMLQTAGFSINLDKERGLDHGAWVPLMLIYPGAEIPVIQVSLPKGGFKECARLGEALAPLHDQGILIIGSGGSVHNLRAMNRRNQTDVWAKKFEYWLQQNIEGNRFDRVLNPQQFTPLFDQAHPTPEHYAPLIVAWTAGDRYKPGKRFHHSFMYGNIGMAMFQFNN</sequence>
<evidence type="ECO:0000259" key="6">
    <source>
        <dbReference type="Pfam" id="PF02900"/>
    </source>
</evidence>
<dbReference type="AlphaFoldDB" id="A0A558CYQ1"/>
<dbReference type="GO" id="GO:0016702">
    <property type="term" value="F:oxidoreductase activity, acting on single donors with incorporation of molecular oxygen, incorporation of two atoms of oxygen"/>
    <property type="evidence" value="ECO:0007669"/>
    <property type="project" value="UniProtKB-ARBA"/>
</dbReference>
<dbReference type="GO" id="GO:0008270">
    <property type="term" value="F:zinc ion binding"/>
    <property type="evidence" value="ECO:0007669"/>
    <property type="project" value="InterPro"/>
</dbReference>
<dbReference type="EMBL" id="VMRY01000047">
    <property type="protein sequence ID" value="TVT53895.1"/>
    <property type="molecule type" value="Genomic_DNA"/>
</dbReference>
<evidence type="ECO:0000256" key="3">
    <source>
        <dbReference type="ARBA" id="ARBA00022723"/>
    </source>
</evidence>
<proteinExistence type="inferred from homology"/>
<dbReference type="InterPro" id="IPR004183">
    <property type="entry name" value="Xdiol_dOase_suB"/>
</dbReference>
<keyword evidence="7" id="KW-0223">Dioxygenase</keyword>
<comment type="cofactor">
    <cofactor evidence="1">
        <name>Zn(2+)</name>
        <dbReference type="ChEBI" id="CHEBI:29105"/>
    </cofactor>
</comment>
<comment type="caution">
    <text evidence="7">The sequence shown here is derived from an EMBL/GenBank/DDBJ whole genome shotgun (WGS) entry which is preliminary data.</text>
</comment>
<dbReference type="GO" id="GO:0008198">
    <property type="term" value="F:ferrous iron binding"/>
    <property type="evidence" value="ECO:0007669"/>
    <property type="project" value="InterPro"/>
</dbReference>
<evidence type="ECO:0000313" key="8">
    <source>
        <dbReference type="Proteomes" id="UP000317355"/>
    </source>
</evidence>
<evidence type="ECO:0000256" key="5">
    <source>
        <dbReference type="ARBA" id="ARBA00023002"/>
    </source>
</evidence>
<evidence type="ECO:0000256" key="4">
    <source>
        <dbReference type="ARBA" id="ARBA00022833"/>
    </source>
</evidence>
<protein>
    <submittedName>
        <fullName evidence="7">Dioxygenase</fullName>
    </submittedName>
</protein>
<dbReference type="Pfam" id="PF02900">
    <property type="entry name" value="LigB"/>
    <property type="match status" value="1"/>
</dbReference>
<reference evidence="7 8" key="1">
    <citation type="submission" date="2019-07" db="EMBL/GenBank/DDBJ databases">
        <title>The pathways for chlorine oxyanion respiration interact through the shared metabolite chlorate.</title>
        <authorList>
            <person name="Barnum T.P."/>
            <person name="Cheng Y."/>
            <person name="Hill K.A."/>
            <person name="Lucas L.N."/>
            <person name="Carlson H.K."/>
            <person name="Coates J.D."/>
        </authorList>
    </citation>
    <scope>NUCLEOTIDE SEQUENCE [LARGE SCALE GENOMIC DNA]</scope>
    <source>
        <strain evidence="7">BK-3</strain>
    </source>
</reference>
<dbReference type="InterPro" id="IPR014436">
    <property type="entry name" value="Extradiol_dOase_DODA"/>
</dbReference>
<dbReference type="PANTHER" id="PTHR30096">
    <property type="entry name" value="4,5-DOPA DIOXYGENASE EXTRADIOL-LIKE PROTEIN"/>
    <property type="match status" value="1"/>
</dbReference>
<dbReference type="PANTHER" id="PTHR30096:SF0">
    <property type="entry name" value="4,5-DOPA DIOXYGENASE EXTRADIOL-LIKE PROTEIN"/>
    <property type="match status" value="1"/>
</dbReference>
<name>A0A558CYQ1_9GAMM</name>
<keyword evidence="5" id="KW-0560">Oxidoreductase</keyword>
<gene>
    <name evidence="7" type="ORF">FHK82_11150</name>
</gene>
<dbReference type="PIRSF" id="PIRSF006157">
    <property type="entry name" value="Doxgns_DODA"/>
    <property type="match status" value="1"/>
</dbReference>
<accession>A0A558CYQ1</accession>
<dbReference type="Proteomes" id="UP000317355">
    <property type="component" value="Unassembled WGS sequence"/>
</dbReference>
<evidence type="ECO:0000256" key="2">
    <source>
        <dbReference type="ARBA" id="ARBA00007581"/>
    </source>
</evidence>
<dbReference type="Gene3D" id="3.40.830.10">
    <property type="entry name" value="LigB-like"/>
    <property type="match status" value="1"/>
</dbReference>
<comment type="similarity">
    <text evidence="2">Belongs to the DODA-type extradiol aromatic ring-opening dioxygenase family.</text>
</comment>
<feature type="domain" description="Extradiol ring-cleavage dioxygenase class III enzyme subunit B" evidence="6">
    <location>
        <begin position="28"/>
        <end position="246"/>
    </location>
</feature>
<keyword evidence="3" id="KW-0479">Metal-binding</keyword>
<organism evidence="7 8">
    <name type="scientific">Sedimenticola thiotaurini</name>
    <dbReference type="NCBI Taxonomy" id="1543721"/>
    <lineage>
        <taxon>Bacteria</taxon>
        <taxon>Pseudomonadati</taxon>
        <taxon>Pseudomonadota</taxon>
        <taxon>Gammaproteobacteria</taxon>
        <taxon>Chromatiales</taxon>
        <taxon>Sedimenticolaceae</taxon>
        <taxon>Sedimenticola</taxon>
    </lineage>
</organism>
<dbReference type="CDD" id="cd07363">
    <property type="entry name" value="45_DOPA_Dioxygenase"/>
    <property type="match status" value="1"/>
</dbReference>
<evidence type="ECO:0000313" key="7">
    <source>
        <dbReference type="EMBL" id="TVT53895.1"/>
    </source>
</evidence>